<keyword evidence="3" id="KW-1185">Reference proteome</keyword>
<dbReference type="SUPFAM" id="SSF50952">
    <property type="entry name" value="Soluble quinoprotein glucose dehydrogenase"/>
    <property type="match status" value="1"/>
</dbReference>
<protein>
    <submittedName>
        <fullName evidence="2">Glucose/arabinose dehydrogenase</fullName>
    </submittedName>
</protein>
<dbReference type="PANTHER" id="PTHR33546">
    <property type="entry name" value="LARGE, MULTIFUNCTIONAL SECRETED PROTEIN-RELATED"/>
    <property type="match status" value="1"/>
</dbReference>
<accession>A0ABS4JY42</accession>
<comment type="caution">
    <text evidence="2">The sequence shown here is derived from an EMBL/GenBank/DDBJ whole genome shotgun (WGS) entry which is preliminary data.</text>
</comment>
<dbReference type="InterPro" id="IPR011041">
    <property type="entry name" value="Quinoprot_gluc/sorb_DH_b-prop"/>
</dbReference>
<feature type="region of interest" description="Disordered" evidence="1">
    <location>
        <begin position="1"/>
        <end position="28"/>
    </location>
</feature>
<dbReference type="InterPro" id="IPR011042">
    <property type="entry name" value="6-blade_b-propeller_TolB-like"/>
</dbReference>
<sequence length="520" mass="56112">MHMREVELLQGASAGPVEATPGPEVPDDPAVLVAELAELAEQAATEYEVGAGQGQHAFEAVAPVSAEKSAVLREIAQRMELRPGQSDYTLEPGYAMERVVSGLTYPTSVLFDGEGGVYVVEGGFTYGPAKGPARVLKVDGQRLTVVVDGLQGPVSGALWHQGTLYVAEGGAPGRISRVVPGQGRTTLVSGLRTFGDHYGSELALSPDGYLYFGVGTATNSGVVGFDNYILGWLVQHPHEHDVPARAIRLAGDNYWDLNWLAGDPRRDQAWTGAFKPFGTPARAGEVIRGRLMANGALYRVRLDGSGLEVVADGFRNVFGLRFSPDGRLLALNHGFDGRGLRPIEGDWDSLWEVVKGGWYGWPDFASGLPVTAPRFRPRGQPQLRFALLEHPPLAGQPLLRLAPHSASMKFDFAPREFGFAGQLFIAQFGPGGPMTMDPRAAGATPGFRVVRANPASGQVRDFYVNRRPGTGGNWPERPIDVKFCPRDRCLYLVDFGVLEAVPGHFIPHAGSGSLWRIRRA</sequence>
<proteinExistence type="predicted"/>
<dbReference type="EMBL" id="JAGGLG010000027">
    <property type="protein sequence ID" value="MBP2019369.1"/>
    <property type="molecule type" value="Genomic_DNA"/>
</dbReference>
<reference evidence="2 3" key="1">
    <citation type="submission" date="2021-03" db="EMBL/GenBank/DDBJ databases">
        <title>Genomic Encyclopedia of Type Strains, Phase IV (KMG-IV): sequencing the most valuable type-strain genomes for metagenomic binning, comparative biology and taxonomic classification.</title>
        <authorList>
            <person name="Goeker M."/>
        </authorList>
    </citation>
    <scope>NUCLEOTIDE SEQUENCE [LARGE SCALE GENOMIC DNA]</scope>
    <source>
        <strain evidence="2 3">DSM 27138</strain>
    </source>
</reference>
<evidence type="ECO:0000256" key="1">
    <source>
        <dbReference type="SAM" id="MobiDB-lite"/>
    </source>
</evidence>
<name>A0ABS4JY42_9FIRM</name>
<gene>
    <name evidence="2" type="ORF">J2Z79_002808</name>
</gene>
<dbReference type="Gene3D" id="2.120.10.30">
    <property type="entry name" value="TolB, C-terminal domain"/>
    <property type="match status" value="1"/>
</dbReference>
<dbReference type="Proteomes" id="UP001519289">
    <property type="component" value="Unassembled WGS sequence"/>
</dbReference>
<dbReference type="PANTHER" id="PTHR33546:SF1">
    <property type="entry name" value="LARGE, MULTIFUNCTIONAL SECRETED PROTEIN"/>
    <property type="match status" value="1"/>
</dbReference>
<evidence type="ECO:0000313" key="2">
    <source>
        <dbReference type="EMBL" id="MBP2019369.1"/>
    </source>
</evidence>
<dbReference type="RefSeq" id="WP_209467482.1">
    <property type="nucleotide sequence ID" value="NZ_JAGGLG010000027.1"/>
</dbReference>
<evidence type="ECO:0000313" key="3">
    <source>
        <dbReference type="Proteomes" id="UP001519289"/>
    </source>
</evidence>
<organism evidence="2 3">
    <name type="scientific">Symbiobacterium terraclitae</name>
    <dbReference type="NCBI Taxonomy" id="557451"/>
    <lineage>
        <taxon>Bacteria</taxon>
        <taxon>Bacillati</taxon>
        <taxon>Bacillota</taxon>
        <taxon>Clostridia</taxon>
        <taxon>Eubacteriales</taxon>
        <taxon>Symbiobacteriaceae</taxon>
        <taxon>Symbiobacterium</taxon>
    </lineage>
</organism>